<dbReference type="KEGG" id="ptt:VY86_08950"/>
<dbReference type="RefSeq" id="WP_046974709.1">
    <property type="nucleotide sequence ID" value="NZ_CP011104.1"/>
</dbReference>
<dbReference type="GO" id="GO:0003677">
    <property type="term" value="F:DNA binding"/>
    <property type="evidence" value="ECO:0007669"/>
    <property type="project" value="InterPro"/>
</dbReference>
<reference evidence="6" key="2">
    <citation type="submission" date="2015-03" db="EMBL/GenBank/DDBJ databases">
        <title>Genome sequence of Azospirillum thiophilum strain DSM 21654T.</title>
        <authorList>
            <person name="Kwak Y."/>
            <person name="Shin J.-H."/>
        </authorList>
    </citation>
    <scope>NUCLEOTIDE SEQUENCE [LARGE SCALE GENOMIC DNA]</scope>
    <source>
        <strain evidence="6">DSM 15199</strain>
    </source>
</reference>
<keyword evidence="1" id="KW-0812">Transmembrane</keyword>
<dbReference type="Proteomes" id="UP000034866">
    <property type="component" value="Chromosome"/>
</dbReference>
<dbReference type="KEGG" id="ptt:VY86_10730"/>
<dbReference type="PANTHER" id="PTHR46637">
    <property type="entry name" value="TIS1421-TRANSPOSASE PROTEIN A"/>
    <property type="match status" value="1"/>
</dbReference>
<dbReference type="NCBIfam" id="NF033580">
    <property type="entry name" value="transpos_IS5_3"/>
    <property type="match status" value="1"/>
</dbReference>
<feature type="transmembrane region" description="Helical" evidence="1">
    <location>
        <begin position="235"/>
        <end position="252"/>
    </location>
</feature>
<accession>A0A0F7LNL0</accession>
<dbReference type="InterPro" id="IPR052909">
    <property type="entry name" value="Transposase_6_like"/>
</dbReference>
<proteinExistence type="predicted"/>
<keyword evidence="6" id="KW-1185">Reference proteome</keyword>
<dbReference type="EMBL" id="CP011104">
    <property type="protein sequence ID" value="AKH63452.1"/>
    <property type="molecule type" value="Genomic_DNA"/>
</dbReference>
<dbReference type="InterPro" id="IPR002559">
    <property type="entry name" value="Transposase_11"/>
</dbReference>
<dbReference type="PANTHER" id="PTHR46637:SF1">
    <property type="entry name" value="BLL5188 PROTEIN"/>
    <property type="match status" value="1"/>
</dbReference>
<evidence type="ECO:0000313" key="6">
    <source>
        <dbReference type="Proteomes" id="UP000034866"/>
    </source>
</evidence>
<sequence length="253" mass="29271">MLRTMLTDTQWNKLSAFMHHTGFIYHKTKHRQALEGILYRMRTGIPWRDLPSEFGKWNSVFQRFNAWSKKGVLYLMFNWLSRYSDSEWLFIDGSIVRAHQHSAGATSEADEAIGQSRGGRSTKIHLAVDSYGLPVHFELSGGQVNDIVHAESLVSQSPLSDFVIADKGYDSQGLRSVIEEQKSVPVIPYRKNSRKLGQKIDKCLYRYRHLVENAFARIKHFRAIATRYDKLERNYASMLALAFIIVWLPMWAE</sequence>
<feature type="domain" description="Insertion element IS402-like" evidence="3">
    <location>
        <begin position="6"/>
        <end position="73"/>
    </location>
</feature>
<evidence type="ECO:0000256" key="1">
    <source>
        <dbReference type="SAM" id="Phobius"/>
    </source>
</evidence>
<gene>
    <name evidence="4" type="ORF">VY86_08950</name>
    <name evidence="5" type="ORF">VY86_10730</name>
</gene>
<protein>
    <submittedName>
        <fullName evidence="4">Transposase</fullName>
    </submittedName>
</protein>
<dbReference type="PATRIC" id="fig|230089.6.peg.1985"/>
<dbReference type="EMBL" id="CP011104">
    <property type="protein sequence ID" value="AKH63737.1"/>
    <property type="molecule type" value="Genomic_DNA"/>
</dbReference>
<name>A0A0F7LNL0_9GAMM</name>
<dbReference type="InterPro" id="IPR025161">
    <property type="entry name" value="IS402-like_dom"/>
</dbReference>
<evidence type="ECO:0000259" key="3">
    <source>
        <dbReference type="Pfam" id="PF13340"/>
    </source>
</evidence>
<dbReference type="STRING" id="230089.VY86_08950"/>
<evidence type="ECO:0000259" key="2">
    <source>
        <dbReference type="Pfam" id="PF01609"/>
    </source>
</evidence>
<reference evidence="4 6" key="1">
    <citation type="journal article" date="2015" name="J. Biotechnol.">
        <title>Complete genome sequence of Photorhabdus temperata subsp. thracensis 39-8(T), an entomopathogenic bacterium for the improved commercial bioinsecticide.</title>
        <authorList>
            <person name="Kwak Y."/>
            <person name="Shin J.H."/>
        </authorList>
    </citation>
    <scope>NUCLEOTIDE SEQUENCE [LARGE SCALE GENOMIC DNA]</scope>
    <source>
        <strain evidence="4 6">DSM 15199</strain>
    </source>
</reference>
<evidence type="ECO:0000313" key="4">
    <source>
        <dbReference type="EMBL" id="AKH63452.1"/>
    </source>
</evidence>
<dbReference type="GO" id="GO:0006313">
    <property type="term" value="P:DNA transposition"/>
    <property type="evidence" value="ECO:0007669"/>
    <property type="project" value="InterPro"/>
</dbReference>
<keyword evidence="1" id="KW-0472">Membrane</keyword>
<dbReference type="AlphaFoldDB" id="A0A0F7LNL0"/>
<keyword evidence="1" id="KW-1133">Transmembrane helix</keyword>
<dbReference type="GO" id="GO:0004803">
    <property type="term" value="F:transposase activity"/>
    <property type="evidence" value="ECO:0007669"/>
    <property type="project" value="InterPro"/>
</dbReference>
<feature type="domain" description="Transposase IS4-like" evidence="2">
    <location>
        <begin position="89"/>
        <end position="246"/>
    </location>
</feature>
<dbReference type="Pfam" id="PF01609">
    <property type="entry name" value="DDE_Tnp_1"/>
    <property type="match status" value="1"/>
</dbReference>
<organism evidence="4 6">
    <name type="scientific">Photorhabdus thracensis</name>
    <dbReference type="NCBI Taxonomy" id="230089"/>
    <lineage>
        <taxon>Bacteria</taxon>
        <taxon>Pseudomonadati</taxon>
        <taxon>Pseudomonadota</taxon>
        <taxon>Gammaproteobacteria</taxon>
        <taxon>Enterobacterales</taxon>
        <taxon>Morganellaceae</taxon>
        <taxon>Photorhabdus</taxon>
    </lineage>
</organism>
<evidence type="ECO:0000313" key="5">
    <source>
        <dbReference type="EMBL" id="AKH63737.1"/>
    </source>
</evidence>
<dbReference type="Pfam" id="PF13340">
    <property type="entry name" value="DUF4096"/>
    <property type="match status" value="1"/>
</dbReference>
<dbReference type="OrthoDB" id="1551210at2"/>